<accession>A0A5N6NNK1</accession>
<feature type="region of interest" description="Disordered" evidence="2">
    <location>
        <begin position="302"/>
        <end position="352"/>
    </location>
</feature>
<feature type="region of interest" description="Disordered" evidence="2">
    <location>
        <begin position="375"/>
        <end position="416"/>
    </location>
</feature>
<feature type="compositionally biased region" description="Polar residues" evidence="2">
    <location>
        <begin position="393"/>
        <end position="411"/>
    </location>
</feature>
<feature type="compositionally biased region" description="Low complexity" evidence="2">
    <location>
        <begin position="313"/>
        <end position="323"/>
    </location>
</feature>
<keyword evidence="4" id="KW-1185">Reference proteome</keyword>
<evidence type="ECO:0000256" key="2">
    <source>
        <dbReference type="SAM" id="MobiDB-lite"/>
    </source>
</evidence>
<dbReference type="InterPro" id="IPR007573">
    <property type="entry name" value="QWRF"/>
</dbReference>
<protein>
    <submittedName>
        <fullName evidence="3">Uncharacterized protein</fullName>
    </submittedName>
</protein>
<dbReference type="EMBL" id="SZYD01000010">
    <property type="protein sequence ID" value="KAD4982208.1"/>
    <property type="molecule type" value="Genomic_DNA"/>
</dbReference>
<dbReference type="GO" id="GO:0051225">
    <property type="term" value="P:spindle assembly"/>
    <property type="evidence" value="ECO:0007669"/>
    <property type="project" value="TreeGrafter"/>
</dbReference>
<dbReference type="Proteomes" id="UP000326396">
    <property type="component" value="Linkage Group LG18"/>
</dbReference>
<dbReference type="AlphaFoldDB" id="A0A5N6NNK1"/>
<evidence type="ECO:0000313" key="4">
    <source>
        <dbReference type="Proteomes" id="UP000326396"/>
    </source>
</evidence>
<feature type="region of interest" description="Disordered" evidence="2">
    <location>
        <begin position="183"/>
        <end position="253"/>
    </location>
</feature>
<comment type="caution">
    <text evidence="3">The sequence shown here is derived from an EMBL/GenBank/DDBJ whole genome shotgun (WGS) entry which is preliminary data.</text>
</comment>
<evidence type="ECO:0000313" key="3">
    <source>
        <dbReference type="EMBL" id="KAD4982208.1"/>
    </source>
</evidence>
<dbReference type="PANTHER" id="PTHR31807:SF6">
    <property type="entry name" value="PROTEIN ENDOSPERM DEFECTIVE 1-RELATED"/>
    <property type="match status" value="1"/>
</dbReference>
<sequence length="739" mass="81978">MAGSWKAIYKNSVDLLGVGVNIKNAIIGVPGNGLDILFWIDLWAGDDPFCVKFPAFFSIESCKKCTVADRVKKMGDSLVLEFQWSTYELSLEEENELMVLSNLIRVTNFNNGMDSWRWNMGNEGRFSVKSAKVAKPHRMPPLVMFSPSSLSDSQRLSEPHIPFTGGISRHLNHHRRTMSNSVDAAPLADHGGPPPLPHRRPRVREVSSRFMSPAPSPASSAGDLHTITMKSPKHFISCPAPDRSSKPSPSQRRLLLRSHVPEPFSSSSQENIPETVRSMETPFHHAKPESTQRRQRAVKLFKENGYGDQIQIPKSTSVRTSKSSRPDTPSDRIVPSRFRLTKRQTSSSVTDAEKLLRSTGLSFSSANINDSSISVSQNLAESQPESEPIQGGSCPNSPISSVRTWPVSDSGSLMADDNPLTAQLLARSSSCSSTETSSSSLPSLYTRSLNLPMSGCQNAFKSMERALCKPGMTENRALPPQPTGTKPGFDPKKGKKPQSSQQEIHSLKLLHNHHLLWRFANAKAEACMNSQRTAMENQFFSLGADISRMRNTVKRKQVELAILQRTQALSTILEAQMPYLEDWSDLEEDYTKSLSGATTALSNSLLRLPVSGNVQVNIKDAAEALDSAVRTADMIVHQMQMFLPKAEEMDSLMSELANVSDVEKALVEECGNLLAKTNTLQVEDCSLRGHLMQVTFFITMITIYYNLPPQNNPVEYEVLARKELEQALNVPHYRTILAR</sequence>
<dbReference type="GO" id="GO:0008017">
    <property type="term" value="F:microtubule binding"/>
    <property type="evidence" value="ECO:0007669"/>
    <property type="project" value="TreeGrafter"/>
</dbReference>
<evidence type="ECO:0000256" key="1">
    <source>
        <dbReference type="ARBA" id="ARBA00010016"/>
    </source>
</evidence>
<organism evidence="3 4">
    <name type="scientific">Mikania micrantha</name>
    <name type="common">bitter vine</name>
    <dbReference type="NCBI Taxonomy" id="192012"/>
    <lineage>
        <taxon>Eukaryota</taxon>
        <taxon>Viridiplantae</taxon>
        <taxon>Streptophyta</taxon>
        <taxon>Embryophyta</taxon>
        <taxon>Tracheophyta</taxon>
        <taxon>Spermatophyta</taxon>
        <taxon>Magnoliopsida</taxon>
        <taxon>eudicotyledons</taxon>
        <taxon>Gunneridae</taxon>
        <taxon>Pentapetalae</taxon>
        <taxon>asterids</taxon>
        <taxon>campanulids</taxon>
        <taxon>Asterales</taxon>
        <taxon>Asteraceae</taxon>
        <taxon>Asteroideae</taxon>
        <taxon>Heliantheae alliance</taxon>
        <taxon>Eupatorieae</taxon>
        <taxon>Mikania</taxon>
    </lineage>
</organism>
<proteinExistence type="inferred from homology"/>
<comment type="similarity">
    <text evidence="1">Belongs to the QWRF family.</text>
</comment>
<feature type="region of interest" description="Disordered" evidence="2">
    <location>
        <begin position="472"/>
        <end position="502"/>
    </location>
</feature>
<gene>
    <name evidence="3" type="ORF">E3N88_18879</name>
</gene>
<feature type="compositionally biased region" description="Polar residues" evidence="2">
    <location>
        <begin position="375"/>
        <end position="385"/>
    </location>
</feature>
<dbReference type="PANTHER" id="PTHR31807">
    <property type="entry name" value="AUGMIN FAMILY MEMBER"/>
    <property type="match status" value="1"/>
</dbReference>
<dbReference type="Pfam" id="PF04484">
    <property type="entry name" value="QWRF"/>
    <property type="match status" value="1"/>
</dbReference>
<dbReference type="GO" id="GO:0005737">
    <property type="term" value="C:cytoplasm"/>
    <property type="evidence" value="ECO:0007669"/>
    <property type="project" value="TreeGrafter"/>
</dbReference>
<dbReference type="OrthoDB" id="1924320at2759"/>
<dbReference type="GO" id="GO:0005880">
    <property type="term" value="C:nuclear microtubule"/>
    <property type="evidence" value="ECO:0007669"/>
    <property type="project" value="TreeGrafter"/>
</dbReference>
<name>A0A5N6NNK1_9ASTR</name>
<reference evidence="3 4" key="1">
    <citation type="submission" date="2019-05" db="EMBL/GenBank/DDBJ databases">
        <title>Mikania micrantha, genome provides insights into the molecular mechanism of rapid growth.</title>
        <authorList>
            <person name="Liu B."/>
        </authorList>
    </citation>
    <scope>NUCLEOTIDE SEQUENCE [LARGE SCALE GENOMIC DNA]</scope>
    <source>
        <strain evidence="3">NLD-2019</strain>
        <tissue evidence="3">Leaf</tissue>
    </source>
</reference>